<evidence type="ECO:0000313" key="3">
    <source>
        <dbReference type="Proteomes" id="UP000298138"/>
    </source>
</evidence>
<dbReference type="GO" id="GO:0031929">
    <property type="term" value="P:TOR signaling"/>
    <property type="evidence" value="ECO:0007669"/>
    <property type="project" value="TreeGrafter"/>
</dbReference>
<accession>A0A4S2MZT5</accession>
<name>A0A4S2MZT5_9PEZI</name>
<proteinExistence type="inferred from homology"/>
<dbReference type="AlphaFoldDB" id="A0A4S2MZT5"/>
<organism evidence="2 3">
    <name type="scientific">Ascodesmis nigricans</name>
    <dbReference type="NCBI Taxonomy" id="341454"/>
    <lineage>
        <taxon>Eukaryota</taxon>
        <taxon>Fungi</taxon>
        <taxon>Dikarya</taxon>
        <taxon>Ascomycota</taxon>
        <taxon>Pezizomycotina</taxon>
        <taxon>Pezizomycetes</taxon>
        <taxon>Pezizales</taxon>
        <taxon>Ascodesmidaceae</taxon>
        <taxon>Ascodesmis</taxon>
    </lineage>
</organism>
<dbReference type="STRING" id="341454.A0A4S2MZT5"/>
<dbReference type="InterPro" id="IPR007303">
    <property type="entry name" value="TIP41-like"/>
</dbReference>
<evidence type="ECO:0000256" key="1">
    <source>
        <dbReference type="ARBA" id="ARBA00006658"/>
    </source>
</evidence>
<dbReference type="PANTHER" id="PTHR21021">
    <property type="entry name" value="GAF/PUTATIVE CYTOSKELETAL PROTEIN"/>
    <property type="match status" value="1"/>
</dbReference>
<gene>
    <name evidence="2" type="ORF">EX30DRAFT_340065</name>
</gene>
<evidence type="ECO:0000313" key="2">
    <source>
        <dbReference type="EMBL" id="TGZ82176.1"/>
    </source>
</evidence>
<comment type="similarity">
    <text evidence="1">Belongs to the TIP41 family.</text>
</comment>
<dbReference type="InParanoid" id="A0A4S2MZT5"/>
<dbReference type="FunCoup" id="A0A4S2MZT5">
    <property type="interactions" value="793"/>
</dbReference>
<dbReference type="InterPro" id="IPR051330">
    <property type="entry name" value="Phosphatase_reg/MetRdx"/>
</dbReference>
<protein>
    <submittedName>
        <fullName evidence="2">TIP41-domain-containing protein</fullName>
    </submittedName>
</protein>
<dbReference type="Pfam" id="PF04176">
    <property type="entry name" value="TIP41"/>
    <property type="match status" value="1"/>
</dbReference>
<sequence>MTTFIAPSTVRNAGKTLTHKSWCISTSKLPISNSGEIDAMTSALSLTPPEMIFGHNSISLHHLPSGFRILFNSFDALDLVDKTGETGLLKVSYSEQWQRMRDKVAELKDVKDSVKAFDWTYSTTYRGTVILSPAAAELVEKHGYRHVVAEGLDASGDGFTVDEKAEIPFDKLRRPDPILLFDEVMLYEDELADNGIAMLSVKVRVMEERLLVLMRFFLRLDDVVVRIRDTRVYVEFATGEVVREYVAREAKYADVKKGFAMYPADEIPALMRDPQNLVERLPVVETIREKIVKS</sequence>
<reference evidence="2 3" key="1">
    <citation type="submission" date="2019-04" db="EMBL/GenBank/DDBJ databases">
        <title>Comparative genomics and transcriptomics to analyze fruiting body development in filamentous ascomycetes.</title>
        <authorList>
            <consortium name="DOE Joint Genome Institute"/>
            <person name="Lutkenhaus R."/>
            <person name="Traeger S."/>
            <person name="Breuer J."/>
            <person name="Kuo A."/>
            <person name="Lipzen A."/>
            <person name="Pangilinan J."/>
            <person name="Dilworth D."/>
            <person name="Sandor L."/>
            <person name="Poggeler S."/>
            <person name="Barry K."/>
            <person name="Grigoriev I.V."/>
            <person name="Nowrousian M."/>
        </authorList>
    </citation>
    <scope>NUCLEOTIDE SEQUENCE [LARGE SCALE GENOMIC DNA]</scope>
    <source>
        <strain evidence="2 3">CBS 389.68</strain>
    </source>
</reference>
<dbReference type="GO" id="GO:0005829">
    <property type="term" value="C:cytosol"/>
    <property type="evidence" value="ECO:0007669"/>
    <property type="project" value="TreeGrafter"/>
</dbReference>
<dbReference type="EMBL" id="ML220116">
    <property type="protein sequence ID" value="TGZ82176.1"/>
    <property type="molecule type" value="Genomic_DNA"/>
</dbReference>
<dbReference type="Proteomes" id="UP000298138">
    <property type="component" value="Unassembled WGS sequence"/>
</dbReference>
<dbReference type="OrthoDB" id="10253878at2759"/>
<dbReference type="PANTHER" id="PTHR21021:SF16">
    <property type="entry name" value="TIP41-LIKE PROTEIN"/>
    <property type="match status" value="1"/>
</dbReference>
<keyword evidence="3" id="KW-1185">Reference proteome</keyword>